<reference evidence="5 6" key="1">
    <citation type="journal article" date="2014" name="Front. Genet.">
        <title>Genome and metabolic network of "Candidatus Phaeomarinobacter ectocarpi" Ec32, a new candidate genus of Alphaproteobacteria frequently associated with brown algae.</title>
        <authorList>
            <person name="Dittami S.M."/>
            <person name="Barbeyron T."/>
            <person name="Boyen C."/>
            <person name="Cambefort J."/>
            <person name="Collet G."/>
            <person name="Delage L."/>
            <person name="Gobet A."/>
            <person name="Groisillier A."/>
            <person name="Leblanc C."/>
            <person name="Michel G."/>
            <person name="Scornet D."/>
            <person name="Siegel A."/>
            <person name="Tapia J.E."/>
            <person name="Tonon T."/>
        </authorList>
    </citation>
    <scope>NUCLEOTIDE SEQUENCE [LARGE SCALE GENOMIC DNA]</scope>
    <source>
        <strain evidence="5 6">Ec32</strain>
    </source>
</reference>
<dbReference type="Gene3D" id="3.10.180.10">
    <property type="entry name" value="2,3-Dihydroxybiphenyl 1,2-Dioxygenase, domain 1"/>
    <property type="match status" value="1"/>
</dbReference>
<dbReference type="GO" id="GO:0046677">
    <property type="term" value="P:response to antibiotic"/>
    <property type="evidence" value="ECO:0007669"/>
    <property type="project" value="UniProtKB-KW"/>
</dbReference>
<dbReference type="KEGG" id="pect:BN1012_Phect2143"/>
<organism evidence="5 6">
    <name type="scientific">Candidatus Phaeomarinibacter ectocarpi</name>
    <dbReference type="NCBI Taxonomy" id="1458461"/>
    <lineage>
        <taxon>Bacteria</taxon>
        <taxon>Pseudomonadati</taxon>
        <taxon>Pseudomonadota</taxon>
        <taxon>Alphaproteobacteria</taxon>
        <taxon>Hyphomicrobiales</taxon>
        <taxon>Parvibaculaceae</taxon>
        <taxon>Candidatus Phaeomarinibacter</taxon>
    </lineage>
</organism>
<protein>
    <recommendedName>
        <fullName evidence="2">Bleomycin resistance protein</fullName>
    </recommendedName>
</protein>
<dbReference type="InterPro" id="IPR000335">
    <property type="entry name" value="Bleomycin-R"/>
</dbReference>
<dbReference type="PATRIC" id="fig|1458461.3.peg.2149"/>
<dbReference type="InterPro" id="IPR029068">
    <property type="entry name" value="Glyas_Bleomycin-R_OHBP_Dase"/>
</dbReference>
<evidence type="ECO:0000313" key="5">
    <source>
        <dbReference type="EMBL" id="CDO60356.1"/>
    </source>
</evidence>
<feature type="domain" description="VOC" evidence="4">
    <location>
        <begin position="4"/>
        <end position="122"/>
    </location>
</feature>
<keyword evidence="3" id="KW-0046">Antibiotic resistance</keyword>
<dbReference type="HOGENOM" id="CLU_121379_0_0_5"/>
<dbReference type="InterPro" id="IPR037523">
    <property type="entry name" value="VOC_core"/>
</dbReference>
<evidence type="ECO:0000259" key="4">
    <source>
        <dbReference type="PROSITE" id="PS51819"/>
    </source>
</evidence>
<dbReference type="PROSITE" id="PS51819">
    <property type="entry name" value="VOC"/>
    <property type="match status" value="1"/>
</dbReference>
<keyword evidence="6" id="KW-1185">Reference proteome</keyword>
<dbReference type="AlphaFoldDB" id="X5MNS2"/>
<dbReference type="STRING" id="1458461.BN1012_Phect2143"/>
<dbReference type="OrthoDB" id="9803104at2"/>
<sequence>MTIAFHGAIPVLRIFDETQARRFYLDYLGFEIVFEHRFEPDLPLYMRISRAGLTLDLTGHHGDATPGSTAFVPVEDIEAFHADLRSRDDIGNIRPGLEDAPWGGKLLEVTDPFGNRLRFASA</sequence>
<dbReference type="Proteomes" id="UP000032160">
    <property type="component" value="Chromosome I"/>
</dbReference>
<dbReference type="SUPFAM" id="SSF54593">
    <property type="entry name" value="Glyoxalase/Bleomycin resistance protein/Dihydroxybiphenyl dioxygenase"/>
    <property type="match status" value="1"/>
</dbReference>
<evidence type="ECO:0000313" key="6">
    <source>
        <dbReference type="Proteomes" id="UP000032160"/>
    </source>
</evidence>
<dbReference type="CDD" id="cd08349">
    <property type="entry name" value="BLMA_like"/>
    <property type="match status" value="1"/>
</dbReference>
<dbReference type="RefSeq" id="WP_043950554.1">
    <property type="nucleotide sequence ID" value="NZ_HG966617.1"/>
</dbReference>
<comment type="similarity">
    <text evidence="1">Belongs to the bleomycin resistance protein family.</text>
</comment>
<dbReference type="EMBL" id="HG966617">
    <property type="protein sequence ID" value="CDO60356.1"/>
    <property type="molecule type" value="Genomic_DNA"/>
</dbReference>
<accession>X5MNS2</accession>
<name>X5MNS2_9HYPH</name>
<evidence type="ECO:0000256" key="1">
    <source>
        <dbReference type="ARBA" id="ARBA00011051"/>
    </source>
</evidence>
<dbReference type="Pfam" id="PF19581">
    <property type="entry name" value="Glyoxalase_7"/>
    <property type="match status" value="1"/>
</dbReference>
<evidence type="ECO:0000256" key="2">
    <source>
        <dbReference type="ARBA" id="ARBA00021572"/>
    </source>
</evidence>
<evidence type="ECO:0000256" key="3">
    <source>
        <dbReference type="ARBA" id="ARBA00023251"/>
    </source>
</evidence>
<gene>
    <name evidence="5" type="ORF">BN1012_Phect2143</name>
</gene>
<proteinExistence type="inferred from homology"/>